<accession>A0AC58KE81</accession>
<proteinExistence type="predicted"/>
<keyword evidence="1" id="KW-1185">Reference proteome</keyword>
<name>A0AC58KE81_CASCN</name>
<dbReference type="RefSeq" id="XP_073903243.1">
    <property type="nucleotide sequence ID" value="XM_074047142.1"/>
</dbReference>
<reference evidence="2" key="1">
    <citation type="submission" date="2025-08" db="UniProtKB">
        <authorList>
            <consortium name="RefSeq"/>
        </authorList>
    </citation>
    <scope>IDENTIFICATION</scope>
</reference>
<dbReference type="Proteomes" id="UP001732720">
    <property type="component" value="Chromosome 11"/>
</dbReference>
<organism evidence="1 2">
    <name type="scientific">Castor canadensis</name>
    <name type="common">American beaver</name>
    <dbReference type="NCBI Taxonomy" id="51338"/>
    <lineage>
        <taxon>Eukaryota</taxon>
        <taxon>Metazoa</taxon>
        <taxon>Chordata</taxon>
        <taxon>Craniata</taxon>
        <taxon>Vertebrata</taxon>
        <taxon>Euteleostomi</taxon>
        <taxon>Mammalia</taxon>
        <taxon>Eutheria</taxon>
        <taxon>Euarchontoglires</taxon>
        <taxon>Glires</taxon>
        <taxon>Rodentia</taxon>
        <taxon>Castorimorpha</taxon>
        <taxon>Castoridae</taxon>
        <taxon>Castor</taxon>
    </lineage>
</organism>
<evidence type="ECO:0000313" key="1">
    <source>
        <dbReference type="Proteomes" id="UP001732720"/>
    </source>
</evidence>
<evidence type="ECO:0000313" key="2">
    <source>
        <dbReference type="RefSeq" id="XP_073903243.1"/>
    </source>
</evidence>
<sequence length="418" mass="48323">MAKLLQPPPKFLPSEWHIANKSQYHKAEAQRSRSERLVAESQRLVDEIDKSTRQSQSDVNKKLEQRLEEVRFWKTELDDKLEQLAHETEDLLTYKTRLEKALESFKEPLHITERCLEYREKRLGVDLVHDTVEQELMKEAEIVRGVLALLTRTLEETSEQIRLNRSAKYNLEKDLKDKFAALTIDDICFSLNNNSPNIRYSENVVRIEPNSVSLEDWLDFSNTNVEKADKQRNNSLTLKILVDQILWQTASDLRQQCEVVDAAFSSGLKETKHARDTLAEHLAKVMEEIASQEKNIAVLEKAILDQEGPAKVAQTRLETRTLRPNVELCRDVAQYRLIKEIHEINHNVARLQETLAKAQVELKGLNRRQLALQEEIQVKENTIYIDEVLCMQTRKSIPLRDGEDRGGWAGGIRPDAIC</sequence>
<protein>
    <submittedName>
        <fullName evidence="2">Tektin-1 isoform X1</fullName>
    </submittedName>
</protein>
<gene>
    <name evidence="2" type="primary">Tekt1</name>
</gene>